<dbReference type="NCBIfam" id="TIGR01143">
    <property type="entry name" value="murF"/>
    <property type="match status" value="1"/>
</dbReference>
<reference evidence="15" key="1">
    <citation type="submission" date="2022-06" db="EMBL/GenBank/DDBJ databases">
        <title>New Polynucleobacter species.</title>
        <authorList>
            <person name="Hahn M.W."/>
        </authorList>
    </citation>
    <scope>NUCLEOTIDE SEQUENCE</scope>
    <source>
        <strain evidence="15">UK-FUSCHL-C3</strain>
    </source>
</reference>
<feature type="domain" description="Mur ligase C-terminal" evidence="13">
    <location>
        <begin position="332"/>
        <end position="462"/>
    </location>
</feature>
<evidence type="ECO:0000259" key="14">
    <source>
        <dbReference type="Pfam" id="PF08245"/>
    </source>
</evidence>
<keyword evidence="1 10" id="KW-0963">Cytoplasm</keyword>
<evidence type="ECO:0000259" key="12">
    <source>
        <dbReference type="Pfam" id="PF01225"/>
    </source>
</evidence>
<keyword evidence="8 10" id="KW-0131">Cell cycle</keyword>
<dbReference type="SUPFAM" id="SSF53244">
    <property type="entry name" value="MurD-like peptide ligases, peptide-binding domain"/>
    <property type="match status" value="1"/>
</dbReference>
<dbReference type="Gene3D" id="3.90.190.20">
    <property type="entry name" value="Mur ligase, C-terminal domain"/>
    <property type="match status" value="1"/>
</dbReference>
<keyword evidence="6 10" id="KW-0133">Cell shape</keyword>
<evidence type="ECO:0000256" key="6">
    <source>
        <dbReference type="ARBA" id="ARBA00022960"/>
    </source>
</evidence>
<dbReference type="RefSeq" id="WP_353438979.1">
    <property type="nucleotide sequence ID" value="NZ_CP099959.1"/>
</dbReference>
<accession>A0AAU8A382</accession>
<dbReference type="Pfam" id="PF08245">
    <property type="entry name" value="Mur_ligase_M"/>
    <property type="match status" value="1"/>
</dbReference>
<dbReference type="Gene3D" id="3.40.1190.10">
    <property type="entry name" value="Mur-like, catalytic domain"/>
    <property type="match status" value="1"/>
</dbReference>
<keyword evidence="9 10" id="KW-0961">Cell wall biogenesis/degradation</keyword>
<evidence type="ECO:0000256" key="11">
    <source>
        <dbReference type="RuleBase" id="RU004136"/>
    </source>
</evidence>
<feature type="domain" description="Mur ligase central" evidence="14">
    <location>
        <begin position="118"/>
        <end position="310"/>
    </location>
</feature>
<evidence type="ECO:0000313" key="15">
    <source>
        <dbReference type="EMBL" id="XCC57867.1"/>
    </source>
</evidence>
<evidence type="ECO:0000256" key="10">
    <source>
        <dbReference type="HAMAP-Rule" id="MF_02019"/>
    </source>
</evidence>
<comment type="pathway">
    <text evidence="10 11">Cell wall biogenesis; peptidoglycan biosynthesis.</text>
</comment>
<dbReference type="HAMAP" id="MF_02019">
    <property type="entry name" value="MurF"/>
    <property type="match status" value="1"/>
</dbReference>
<dbReference type="EC" id="6.3.2.10" evidence="10 11"/>
<dbReference type="AlphaFoldDB" id="A0AAU8A382"/>
<dbReference type="InterPro" id="IPR036565">
    <property type="entry name" value="Mur-like_cat_sf"/>
</dbReference>
<evidence type="ECO:0000256" key="2">
    <source>
        <dbReference type="ARBA" id="ARBA00022598"/>
    </source>
</evidence>
<evidence type="ECO:0000256" key="9">
    <source>
        <dbReference type="ARBA" id="ARBA00023316"/>
    </source>
</evidence>
<comment type="subcellular location">
    <subcellularLocation>
        <location evidence="10 11">Cytoplasm</location>
    </subcellularLocation>
</comment>
<dbReference type="GO" id="GO:0009252">
    <property type="term" value="P:peptidoglycan biosynthetic process"/>
    <property type="evidence" value="ECO:0007669"/>
    <property type="project" value="UniProtKB-UniRule"/>
</dbReference>
<dbReference type="Pfam" id="PF01225">
    <property type="entry name" value="Mur_ligase"/>
    <property type="match status" value="1"/>
</dbReference>
<feature type="domain" description="Mur ligase N-terminal catalytic" evidence="12">
    <location>
        <begin position="35"/>
        <end position="106"/>
    </location>
</feature>
<name>A0AAU8A382_9BURK</name>
<dbReference type="GO" id="GO:0071555">
    <property type="term" value="P:cell wall organization"/>
    <property type="evidence" value="ECO:0007669"/>
    <property type="project" value="UniProtKB-KW"/>
</dbReference>
<evidence type="ECO:0000256" key="7">
    <source>
        <dbReference type="ARBA" id="ARBA00022984"/>
    </source>
</evidence>
<evidence type="ECO:0000259" key="13">
    <source>
        <dbReference type="Pfam" id="PF02875"/>
    </source>
</evidence>
<keyword evidence="5 10" id="KW-0067">ATP-binding</keyword>
<organism evidence="15">
    <name type="scientific">Polynucleobacter sp. UK-FUSCHL-C3</name>
    <dbReference type="NCBI Taxonomy" id="2955208"/>
    <lineage>
        <taxon>Bacteria</taxon>
        <taxon>Pseudomonadati</taxon>
        <taxon>Pseudomonadota</taxon>
        <taxon>Betaproteobacteria</taxon>
        <taxon>Burkholderiales</taxon>
        <taxon>Burkholderiaceae</taxon>
        <taxon>Polynucleobacter</taxon>
    </lineage>
</organism>
<evidence type="ECO:0000256" key="3">
    <source>
        <dbReference type="ARBA" id="ARBA00022618"/>
    </source>
</evidence>
<evidence type="ECO:0000256" key="1">
    <source>
        <dbReference type="ARBA" id="ARBA00022490"/>
    </source>
</evidence>
<dbReference type="GO" id="GO:0008360">
    <property type="term" value="P:regulation of cell shape"/>
    <property type="evidence" value="ECO:0007669"/>
    <property type="project" value="UniProtKB-KW"/>
</dbReference>
<dbReference type="PANTHER" id="PTHR43024">
    <property type="entry name" value="UDP-N-ACETYLMURAMOYL-TRIPEPTIDE--D-ALANYL-D-ALANINE LIGASE"/>
    <property type="match status" value="1"/>
</dbReference>
<proteinExistence type="inferred from homology"/>
<dbReference type="EMBL" id="CP099959">
    <property type="protein sequence ID" value="XCC57867.1"/>
    <property type="molecule type" value="Genomic_DNA"/>
</dbReference>
<keyword evidence="4 10" id="KW-0547">Nucleotide-binding</keyword>
<comment type="function">
    <text evidence="10 11">Involved in cell wall formation. Catalyzes the final step in the synthesis of UDP-N-acetylmuramoyl-pentapeptide, the precursor of murein.</text>
</comment>
<evidence type="ECO:0000256" key="4">
    <source>
        <dbReference type="ARBA" id="ARBA00022741"/>
    </source>
</evidence>
<feature type="binding site" evidence="10">
    <location>
        <begin position="120"/>
        <end position="126"/>
    </location>
    <ligand>
        <name>ATP</name>
        <dbReference type="ChEBI" id="CHEBI:30616"/>
    </ligand>
</feature>
<dbReference type="Gene3D" id="3.40.1390.10">
    <property type="entry name" value="MurE/MurF, N-terminal domain"/>
    <property type="match status" value="1"/>
</dbReference>
<keyword evidence="2 10" id="KW-0436">Ligase</keyword>
<dbReference type="InterPro" id="IPR051046">
    <property type="entry name" value="MurCDEF_CellWall_CoF430Synth"/>
</dbReference>
<dbReference type="GO" id="GO:0047480">
    <property type="term" value="F:UDP-N-acetylmuramoyl-tripeptide-D-alanyl-D-alanine ligase activity"/>
    <property type="evidence" value="ECO:0007669"/>
    <property type="project" value="UniProtKB-UniRule"/>
</dbReference>
<dbReference type="InterPro" id="IPR004101">
    <property type="entry name" value="Mur_ligase_C"/>
</dbReference>
<evidence type="ECO:0000256" key="8">
    <source>
        <dbReference type="ARBA" id="ARBA00023306"/>
    </source>
</evidence>
<evidence type="ECO:0000256" key="5">
    <source>
        <dbReference type="ARBA" id="ARBA00022840"/>
    </source>
</evidence>
<dbReference type="InterPro" id="IPR013221">
    <property type="entry name" value="Mur_ligase_cen"/>
</dbReference>
<dbReference type="SUPFAM" id="SSF63418">
    <property type="entry name" value="MurE/MurF N-terminal domain"/>
    <property type="match status" value="1"/>
</dbReference>
<protein>
    <recommendedName>
        <fullName evidence="10 11">UDP-N-acetylmuramoyl-tripeptide--D-alanyl-D-alanine ligase</fullName>
        <ecNumber evidence="10 11">6.3.2.10</ecNumber>
    </recommendedName>
    <alternativeName>
        <fullName evidence="10">D-alanyl-D-alanine-adding enzyme</fullName>
    </alternativeName>
</protein>
<gene>
    <name evidence="10 15" type="primary">murF</name>
    <name evidence="15" type="ORF">NKE59_00825</name>
</gene>
<dbReference type="GO" id="GO:0005524">
    <property type="term" value="F:ATP binding"/>
    <property type="evidence" value="ECO:0007669"/>
    <property type="project" value="UniProtKB-UniRule"/>
</dbReference>
<dbReference type="Pfam" id="PF02875">
    <property type="entry name" value="Mur_ligase_C"/>
    <property type="match status" value="1"/>
</dbReference>
<dbReference type="GO" id="GO:0005737">
    <property type="term" value="C:cytoplasm"/>
    <property type="evidence" value="ECO:0007669"/>
    <property type="project" value="UniProtKB-SubCell"/>
</dbReference>
<dbReference type="GO" id="GO:0051301">
    <property type="term" value="P:cell division"/>
    <property type="evidence" value="ECO:0007669"/>
    <property type="project" value="UniProtKB-KW"/>
</dbReference>
<keyword evidence="7 10" id="KW-0573">Peptidoglycan synthesis</keyword>
<sequence length="482" mass="52308">MHAMNPMTNLAQIQAMLPNSHFINIAKEQAKGLSITKIGTDSRKLIAGELFIALQGERFDAHHFLDDVQKQGAAAVIISDDAACPQSMPAVYVTDTRKSLAELAHAWRKQYEIPLAVVTGSNGKTTVKEMIASIFKEAVGSTQTLMTHGNLNNEIGLPLTLLQLRSEHRLAVIELGMNHPGETAELAAIAKGNIALINNAQREHQEFMQSIDAVANEHAAVILALPHDGIAVFPAETPYTALWREAAGSRKQIDFAWQSSKTKKSNAVVRGYALSNDAIQIESPAGAIQVQLQTLGEHNCTNALAACAVALAAGISLDTIRLGLEKFMPVSGRMQVQRLSAHTRLINDTYNANPDSVVAAINALAQHTGERYLVLGDMGEVGIQGPEFHEELGRYAAKCGIEHLLTLGDLSQIATAAYLKAKPNGQAKHYSELGQLNQDLQSQISRESLEHTRVITVLVKGSRFMRMERVVEALQQEIKACS</sequence>
<dbReference type="PANTHER" id="PTHR43024:SF1">
    <property type="entry name" value="UDP-N-ACETYLMURAMOYL-TRIPEPTIDE--D-ALANYL-D-ALANINE LIGASE"/>
    <property type="match status" value="1"/>
</dbReference>
<comment type="catalytic activity">
    <reaction evidence="10 11">
        <text>D-alanyl-D-alanine + UDP-N-acetyl-alpha-D-muramoyl-L-alanyl-gamma-D-glutamyl-meso-2,6-diaminopimelate + ATP = UDP-N-acetyl-alpha-D-muramoyl-L-alanyl-gamma-D-glutamyl-meso-2,6-diaminopimeloyl-D-alanyl-D-alanine + ADP + phosphate + H(+)</text>
        <dbReference type="Rhea" id="RHEA:28374"/>
        <dbReference type="ChEBI" id="CHEBI:15378"/>
        <dbReference type="ChEBI" id="CHEBI:30616"/>
        <dbReference type="ChEBI" id="CHEBI:43474"/>
        <dbReference type="ChEBI" id="CHEBI:57822"/>
        <dbReference type="ChEBI" id="CHEBI:61386"/>
        <dbReference type="ChEBI" id="CHEBI:83905"/>
        <dbReference type="ChEBI" id="CHEBI:456216"/>
        <dbReference type="EC" id="6.3.2.10"/>
    </reaction>
</comment>
<dbReference type="InterPro" id="IPR036615">
    <property type="entry name" value="Mur_ligase_C_dom_sf"/>
</dbReference>
<dbReference type="SUPFAM" id="SSF53623">
    <property type="entry name" value="MurD-like peptide ligases, catalytic domain"/>
    <property type="match status" value="1"/>
</dbReference>
<keyword evidence="3 10" id="KW-0132">Cell division</keyword>
<dbReference type="InterPro" id="IPR000713">
    <property type="entry name" value="Mur_ligase_N"/>
</dbReference>
<comment type="similarity">
    <text evidence="10">Belongs to the MurCDEF family. MurF subfamily.</text>
</comment>
<dbReference type="InterPro" id="IPR035911">
    <property type="entry name" value="MurE/MurF_N"/>
</dbReference>
<dbReference type="InterPro" id="IPR005863">
    <property type="entry name" value="UDP-N-AcMur_synth"/>
</dbReference>